<dbReference type="EMBL" id="AYZM01000091">
    <property type="protein sequence ID" value="KRN22911.1"/>
    <property type="molecule type" value="Genomic_DNA"/>
</dbReference>
<dbReference type="Proteomes" id="UP000051442">
    <property type="component" value="Unassembled WGS sequence"/>
</dbReference>
<gene>
    <name evidence="1" type="ORF">FD14_GL000749</name>
</gene>
<dbReference type="AlphaFoldDB" id="A0A0R2F323"/>
<dbReference type="PATRIC" id="fig|1423804.4.peg.802"/>
<dbReference type="OrthoDB" id="2248799at2"/>
<sequence>MINETDPSTLSTSGRLLSYNDAVKEGLQTGIKFTELMDQLINTKDPSVLVEAAQALSVYVLDSDFVTFPHQYNTADYYLIFMSRLLELHDKGDLITLQSHEATQHLTQQITAMGDLGTFAFQPADDTGGVYYTEQVTGEVLFYLNLKRQVMRMNSKAITQLFIITYHDKLENEQILSTTQLLIDFGQSLKTDFGFDVDFNLLDTSNQEFYYVQANELSSEVVDKLFVAAAEQDYMLMHAQDGATLQLPQDVTLTIASHTASGQAKWGLTVQDQDEKMSWFKVLLTYDFLRDWYLDNLDELQIRSDALVF</sequence>
<proteinExistence type="predicted"/>
<organism evidence="1 2">
    <name type="scientific">Secundilactobacillus similis DSM 23365 = JCM 2765</name>
    <dbReference type="NCBI Taxonomy" id="1423804"/>
    <lineage>
        <taxon>Bacteria</taxon>
        <taxon>Bacillati</taxon>
        <taxon>Bacillota</taxon>
        <taxon>Bacilli</taxon>
        <taxon>Lactobacillales</taxon>
        <taxon>Lactobacillaceae</taxon>
        <taxon>Secundilactobacillus</taxon>
    </lineage>
</organism>
<evidence type="ECO:0000313" key="1">
    <source>
        <dbReference type="EMBL" id="KRN22911.1"/>
    </source>
</evidence>
<keyword evidence="2" id="KW-1185">Reference proteome</keyword>
<accession>A0A0R2F323</accession>
<name>A0A0R2F323_9LACO</name>
<dbReference type="RefSeq" id="WP_054736534.1">
    <property type="nucleotide sequence ID" value="NZ_AYZM01000091.1"/>
</dbReference>
<protein>
    <submittedName>
        <fullName evidence="1">Uncharacterized protein</fullName>
    </submittedName>
</protein>
<reference evidence="1 2" key="1">
    <citation type="journal article" date="2015" name="Genome Announc.">
        <title>Expanding the biotechnology potential of lactobacilli through comparative genomics of 213 strains and associated genera.</title>
        <authorList>
            <person name="Sun Z."/>
            <person name="Harris H.M."/>
            <person name="McCann A."/>
            <person name="Guo C."/>
            <person name="Argimon S."/>
            <person name="Zhang W."/>
            <person name="Yang X."/>
            <person name="Jeffery I.B."/>
            <person name="Cooney J.C."/>
            <person name="Kagawa T.F."/>
            <person name="Liu W."/>
            <person name="Song Y."/>
            <person name="Salvetti E."/>
            <person name="Wrobel A."/>
            <person name="Rasinkangas P."/>
            <person name="Parkhill J."/>
            <person name="Rea M.C."/>
            <person name="O'Sullivan O."/>
            <person name="Ritari J."/>
            <person name="Douillard F.P."/>
            <person name="Paul Ross R."/>
            <person name="Yang R."/>
            <person name="Briner A.E."/>
            <person name="Felis G.E."/>
            <person name="de Vos W.M."/>
            <person name="Barrangou R."/>
            <person name="Klaenhammer T.R."/>
            <person name="Caufield P.W."/>
            <person name="Cui Y."/>
            <person name="Zhang H."/>
            <person name="O'Toole P.W."/>
        </authorList>
    </citation>
    <scope>NUCLEOTIDE SEQUENCE [LARGE SCALE GENOMIC DNA]</scope>
    <source>
        <strain evidence="1 2">DSM 23365</strain>
    </source>
</reference>
<evidence type="ECO:0000313" key="2">
    <source>
        <dbReference type="Proteomes" id="UP000051442"/>
    </source>
</evidence>
<dbReference type="STRING" id="1423804.FD14_GL000749"/>
<comment type="caution">
    <text evidence="1">The sequence shown here is derived from an EMBL/GenBank/DDBJ whole genome shotgun (WGS) entry which is preliminary data.</text>
</comment>